<dbReference type="NCBIfam" id="TIGR01624">
    <property type="entry name" value="LRP1_Cterm"/>
    <property type="match status" value="1"/>
</dbReference>
<keyword evidence="5" id="KW-0862">Zinc</keyword>
<evidence type="ECO:0000256" key="4">
    <source>
        <dbReference type="ARBA" id="ARBA00022723"/>
    </source>
</evidence>
<name>A0A6N2L4I3_SALVM</name>
<evidence type="ECO:0000256" key="2">
    <source>
        <dbReference type="ARBA" id="ARBA00006911"/>
    </source>
</evidence>
<sequence length="238" mass="26292">MRPAGSLGGSRCQDCGNQSKKDCFYMRCRTCCKSKGFQCQTHVKSTWVPAYRRRQRAQNVSPVQQQQLLAGQNPKSKRLRENPSTGTVAPPLLVDLKPYLLLDTNEMNTSFSWNILSLLGLEIENFPAEVDSTATFRCFRVSSIDEAVDQLAYQTSVNIGGHVFKGILYDQGPDQNRYDFGETSCRELHQEPNLTNAGALTPALASTSGAAESLAPPSYSFPLNAFMSGTQLFLHPKS</sequence>
<evidence type="ECO:0000313" key="12">
    <source>
        <dbReference type="EMBL" id="VFU35855.1"/>
    </source>
</evidence>
<dbReference type="InterPro" id="IPR006511">
    <property type="entry name" value="SHI_C"/>
</dbReference>
<evidence type="ECO:0000256" key="7">
    <source>
        <dbReference type="ARBA" id="ARBA00023125"/>
    </source>
</evidence>
<dbReference type="EMBL" id="CAADRP010001112">
    <property type="protein sequence ID" value="VFU35855.1"/>
    <property type="molecule type" value="Genomic_DNA"/>
</dbReference>
<dbReference type="GO" id="GO:0005634">
    <property type="term" value="C:nucleus"/>
    <property type="evidence" value="ECO:0007669"/>
    <property type="project" value="UniProtKB-SubCell"/>
</dbReference>
<keyword evidence="10" id="KW-0927">Auxin signaling pathway</keyword>
<dbReference type="GO" id="GO:0009734">
    <property type="term" value="P:auxin-activated signaling pathway"/>
    <property type="evidence" value="ECO:0007669"/>
    <property type="project" value="UniProtKB-KW"/>
</dbReference>
<dbReference type="AlphaFoldDB" id="A0A6N2L4I3"/>
<reference evidence="12" key="1">
    <citation type="submission" date="2019-03" db="EMBL/GenBank/DDBJ databases">
        <authorList>
            <person name="Mank J."/>
            <person name="Almeida P."/>
        </authorList>
    </citation>
    <scope>NUCLEOTIDE SEQUENCE</scope>
    <source>
        <strain evidence="12">78183</strain>
    </source>
</reference>
<dbReference type="GO" id="GO:0045893">
    <property type="term" value="P:positive regulation of DNA-templated transcription"/>
    <property type="evidence" value="ECO:0007669"/>
    <property type="project" value="TreeGrafter"/>
</dbReference>
<dbReference type="PANTHER" id="PTHR31604">
    <property type="entry name" value="PROTEIN LATERAL ROOT PRIMORDIUM 1"/>
    <property type="match status" value="1"/>
</dbReference>
<evidence type="ECO:0000256" key="8">
    <source>
        <dbReference type="ARBA" id="ARBA00023159"/>
    </source>
</evidence>
<keyword evidence="9" id="KW-0539">Nucleus</keyword>
<dbReference type="InterPro" id="IPR006510">
    <property type="entry name" value="Znf_LRP1"/>
</dbReference>
<dbReference type="Pfam" id="PF05142">
    <property type="entry name" value="DUF702"/>
    <property type="match status" value="1"/>
</dbReference>
<feature type="compositionally biased region" description="Polar residues" evidence="11">
    <location>
        <begin position="58"/>
        <end position="74"/>
    </location>
</feature>
<dbReference type="GO" id="GO:0003677">
    <property type="term" value="F:DNA binding"/>
    <property type="evidence" value="ECO:0007669"/>
    <property type="project" value="UniProtKB-KW"/>
</dbReference>
<evidence type="ECO:0000256" key="10">
    <source>
        <dbReference type="ARBA" id="ARBA00023294"/>
    </source>
</evidence>
<protein>
    <submittedName>
        <fullName evidence="12">Uncharacterized protein</fullName>
    </submittedName>
</protein>
<keyword evidence="8" id="KW-0010">Activator</keyword>
<accession>A0A6N2L4I3</accession>
<evidence type="ECO:0000256" key="5">
    <source>
        <dbReference type="ARBA" id="ARBA00022833"/>
    </source>
</evidence>
<evidence type="ECO:0000256" key="11">
    <source>
        <dbReference type="SAM" id="MobiDB-lite"/>
    </source>
</evidence>
<dbReference type="GO" id="GO:0003700">
    <property type="term" value="F:DNA-binding transcription factor activity"/>
    <property type="evidence" value="ECO:0007669"/>
    <property type="project" value="InterPro"/>
</dbReference>
<gene>
    <name evidence="12" type="ORF">SVIM_LOCUS178825</name>
</gene>
<keyword evidence="3" id="KW-0217">Developmental protein</keyword>
<proteinExistence type="inferred from homology"/>
<dbReference type="GO" id="GO:0009851">
    <property type="term" value="P:auxin biosynthetic process"/>
    <property type="evidence" value="ECO:0007669"/>
    <property type="project" value="UniProtKB-KW"/>
</dbReference>
<keyword evidence="6" id="KW-0073">Auxin biosynthesis</keyword>
<evidence type="ECO:0000256" key="3">
    <source>
        <dbReference type="ARBA" id="ARBA00022473"/>
    </source>
</evidence>
<evidence type="ECO:0000256" key="1">
    <source>
        <dbReference type="ARBA" id="ARBA00004123"/>
    </source>
</evidence>
<dbReference type="PANTHER" id="PTHR31604:SF16">
    <property type="entry name" value="PROTEIN SHI RELATED SEQUENCE 3"/>
    <property type="match status" value="1"/>
</dbReference>
<dbReference type="InterPro" id="IPR007818">
    <property type="entry name" value="SHI"/>
</dbReference>
<keyword evidence="7" id="KW-0238">DNA-binding</keyword>
<evidence type="ECO:0000256" key="6">
    <source>
        <dbReference type="ARBA" id="ARBA00023070"/>
    </source>
</evidence>
<dbReference type="GO" id="GO:0046872">
    <property type="term" value="F:metal ion binding"/>
    <property type="evidence" value="ECO:0007669"/>
    <property type="project" value="UniProtKB-KW"/>
</dbReference>
<feature type="region of interest" description="Disordered" evidence="11">
    <location>
        <begin position="58"/>
        <end position="84"/>
    </location>
</feature>
<evidence type="ECO:0000256" key="9">
    <source>
        <dbReference type="ARBA" id="ARBA00023242"/>
    </source>
</evidence>
<keyword evidence="4" id="KW-0479">Metal-binding</keyword>
<dbReference type="NCBIfam" id="TIGR01623">
    <property type="entry name" value="put_zinc_LRP1"/>
    <property type="match status" value="1"/>
</dbReference>
<comment type="similarity">
    <text evidence="2">Belongs to the SHI protein family.</text>
</comment>
<organism evidence="12">
    <name type="scientific">Salix viminalis</name>
    <name type="common">Common osier</name>
    <name type="synonym">Basket willow</name>
    <dbReference type="NCBI Taxonomy" id="40686"/>
    <lineage>
        <taxon>Eukaryota</taxon>
        <taxon>Viridiplantae</taxon>
        <taxon>Streptophyta</taxon>
        <taxon>Embryophyta</taxon>
        <taxon>Tracheophyta</taxon>
        <taxon>Spermatophyta</taxon>
        <taxon>Magnoliopsida</taxon>
        <taxon>eudicotyledons</taxon>
        <taxon>Gunneridae</taxon>
        <taxon>Pentapetalae</taxon>
        <taxon>rosids</taxon>
        <taxon>fabids</taxon>
        <taxon>Malpighiales</taxon>
        <taxon>Salicaceae</taxon>
        <taxon>Saliceae</taxon>
        <taxon>Salix</taxon>
    </lineage>
</organism>
<comment type="subcellular location">
    <subcellularLocation>
        <location evidence="1">Nucleus</location>
    </subcellularLocation>
</comment>